<accession>A0A2C9W3A7</accession>
<keyword evidence="10" id="KW-0732">Signal</keyword>
<keyword evidence="10" id="KW-0961">Cell wall biogenesis/degradation</keyword>
<dbReference type="Pfam" id="PF01095">
    <property type="entry name" value="Pectinesterase"/>
    <property type="match status" value="3"/>
</dbReference>
<dbReference type="InterPro" id="IPR033131">
    <property type="entry name" value="Pectinesterase_Asp_AS"/>
</dbReference>
<feature type="signal peptide" evidence="10">
    <location>
        <begin position="1"/>
        <end position="27"/>
    </location>
</feature>
<evidence type="ECO:0000256" key="4">
    <source>
        <dbReference type="ARBA" id="ARBA00013229"/>
    </source>
</evidence>
<comment type="pathway">
    <text evidence="2 10">Glycan metabolism; pectin degradation; 2-dehydro-3-deoxy-D-gluconate from pectin: step 1/5.</text>
</comment>
<dbReference type="UniPathway" id="UPA00545">
    <property type="reaction ID" value="UER00823"/>
</dbReference>
<dbReference type="AlphaFoldDB" id="A0A2C9W3A7"/>
<evidence type="ECO:0000256" key="10">
    <source>
        <dbReference type="RuleBase" id="RU000589"/>
    </source>
</evidence>
<dbReference type="EC" id="3.1.1.11" evidence="4 10"/>
<comment type="catalytic activity">
    <reaction evidence="8 10">
        <text>[(1-&gt;4)-alpha-D-galacturonosyl methyl ester](n) + n H2O = [(1-&gt;4)-alpha-D-galacturonosyl](n) + n methanol + n H(+)</text>
        <dbReference type="Rhea" id="RHEA:22380"/>
        <dbReference type="Rhea" id="RHEA-COMP:14570"/>
        <dbReference type="Rhea" id="RHEA-COMP:14573"/>
        <dbReference type="ChEBI" id="CHEBI:15377"/>
        <dbReference type="ChEBI" id="CHEBI:15378"/>
        <dbReference type="ChEBI" id="CHEBI:17790"/>
        <dbReference type="ChEBI" id="CHEBI:140522"/>
        <dbReference type="ChEBI" id="CHEBI:140523"/>
        <dbReference type="EC" id="3.1.1.11"/>
    </reaction>
</comment>
<name>A0A2C9W3A7_MANES</name>
<keyword evidence="10" id="KW-0964">Secreted</keyword>
<dbReference type="GO" id="GO:0042545">
    <property type="term" value="P:cell wall modification"/>
    <property type="evidence" value="ECO:0007669"/>
    <property type="project" value="UniProtKB-UniRule"/>
</dbReference>
<evidence type="ECO:0000256" key="3">
    <source>
        <dbReference type="ARBA" id="ARBA00008891"/>
    </source>
</evidence>
<dbReference type="SUPFAM" id="SSF51126">
    <property type="entry name" value="Pectin lyase-like"/>
    <property type="match status" value="1"/>
</dbReference>
<keyword evidence="5 10" id="KW-0134">Cell wall</keyword>
<comment type="similarity">
    <text evidence="3">Belongs to the pectinesterase family.</text>
</comment>
<keyword evidence="7 10" id="KW-0063">Aspartyl esterase</keyword>
<dbReference type="InterPro" id="IPR012334">
    <property type="entry name" value="Pectin_lyas_fold"/>
</dbReference>
<evidence type="ECO:0000259" key="11">
    <source>
        <dbReference type="Pfam" id="PF01095"/>
    </source>
</evidence>
<dbReference type="PROSITE" id="PS00503">
    <property type="entry name" value="PECTINESTERASE_2"/>
    <property type="match status" value="1"/>
</dbReference>
<feature type="chain" id="PRO_5011823238" description="Pectinesterase" evidence="10">
    <location>
        <begin position="28"/>
        <end position="387"/>
    </location>
</feature>
<dbReference type="InterPro" id="IPR011050">
    <property type="entry name" value="Pectin_lyase_fold/virulence"/>
</dbReference>
<comment type="function">
    <text evidence="10">Acts in the modification of cell walls via demethylesterification of cell wall pectin.</text>
</comment>
<evidence type="ECO:0000256" key="7">
    <source>
        <dbReference type="ARBA" id="ARBA00023085"/>
    </source>
</evidence>
<evidence type="ECO:0000256" key="6">
    <source>
        <dbReference type="ARBA" id="ARBA00022801"/>
    </source>
</evidence>
<dbReference type="GO" id="GO:0030599">
    <property type="term" value="F:pectinesterase activity"/>
    <property type="evidence" value="ECO:0000318"/>
    <property type="project" value="GO_Central"/>
</dbReference>
<evidence type="ECO:0000313" key="12">
    <source>
        <dbReference type="EMBL" id="OAY53493.1"/>
    </source>
</evidence>
<evidence type="ECO:0000256" key="8">
    <source>
        <dbReference type="ARBA" id="ARBA00047928"/>
    </source>
</evidence>
<gene>
    <name evidence="12" type="ORF">MANES_03G001000</name>
</gene>
<feature type="domain" description="Pectinesterase catalytic" evidence="11">
    <location>
        <begin position="268"/>
        <end position="376"/>
    </location>
</feature>
<organism evidence="12">
    <name type="scientific">Manihot esculenta</name>
    <name type="common">Cassava</name>
    <name type="synonym">Jatropha manihot</name>
    <dbReference type="NCBI Taxonomy" id="3983"/>
    <lineage>
        <taxon>Eukaryota</taxon>
        <taxon>Viridiplantae</taxon>
        <taxon>Streptophyta</taxon>
        <taxon>Embryophyta</taxon>
        <taxon>Tracheophyta</taxon>
        <taxon>Spermatophyta</taxon>
        <taxon>Magnoliopsida</taxon>
        <taxon>eudicotyledons</taxon>
        <taxon>Gunneridae</taxon>
        <taxon>Pentapetalae</taxon>
        <taxon>rosids</taxon>
        <taxon>fabids</taxon>
        <taxon>Malpighiales</taxon>
        <taxon>Euphorbiaceae</taxon>
        <taxon>Crotonoideae</taxon>
        <taxon>Manihoteae</taxon>
        <taxon>Manihot</taxon>
    </lineage>
</organism>
<dbReference type="InterPro" id="IPR018040">
    <property type="entry name" value="Pectinesterase_Tyr_AS"/>
</dbReference>
<evidence type="ECO:0000256" key="2">
    <source>
        <dbReference type="ARBA" id="ARBA00005184"/>
    </source>
</evidence>
<protein>
    <recommendedName>
        <fullName evidence="4 10">Pectinesterase</fullName>
        <ecNumber evidence="4 10">3.1.1.11</ecNumber>
    </recommendedName>
</protein>
<dbReference type="EMBL" id="CM004389">
    <property type="protein sequence ID" value="OAY53493.1"/>
    <property type="molecule type" value="Genomic_DNA"/>
</dbReference>
<feature type="domain" description="Pectinesterase catalytic" evidence="11">
    <location>
        <begin position="44"/>
        <end position="135"/>
    </location>
</feature>
<comment type="subcellular location">
    <subcellularLocation>
        <location evidence="1 10">Secreted</location>
        <location evidence="1 10">Cell wall</location>
    </subcellularLocation>
</comment>
<proteinExistence type="inferred from homology"/>
<evidence type="ECO:0000256" key="5">
    <source>
        <dbReference type="ARBA" id="ARBA00022512"/>
    </source>
</evidence>
<feature type="domain" description="Pectinesterase catalytic" evidence="11">
    <location>
        <begin position="176"/>
        <end position="230"/>
    </location>
</feature>
<dbReference type="PANTHER" id="PTHR31321:SF76">
    <property type="entry name" value="PECTINESTERASE 10-RELATED"/>
    <property type="match status" value="1"/>
</dbReference>
<dbReference type="PROSITE" id="PS00800">
    <property type="entry name" value="PECTINESTERASE_1"/>
    <property type="match status" value="1"/>
</dbReference>
<keyword evidence="6 10" id="KW-0378">Hydrolase</keyword>
<evidence type="ECO:0000256" key="9">
    <source>
        <dbReference type="PROSITE-ProRule" id="PRU10040"/>
    </source>
</evidence>
<sequence length="387" mass="44492">MKMLLQWVSCLWFALLMSSSHLEHANAGNWYRNRNALPHHVAIHVDQLGQANFSRIQAAIDFIPSNNKQWFCIHVKAGIYREKVKIPSDKPYLILEGEGERTTFIVWGDHDSTLQSPTFMSSADNIVVRNISFVITKMREFALNSDNHNEMFLFLFCTMVEQNKYNFLDNNKPLTPAVAAMISGDKSAFYQCDFAGVQDTLWDDQGRHYFKDCTILGAVDFIFGSGQSIYEVFFFFDNHHPFFKFIYKYLIVSNVYLQGCSIKVLGGGYVTAQGRSNPNDANGFVFKMCNIFGTGPTYLGRPWRAYSRVIFYKCYFANVIDPRGWNPWNFLGQENRITYVEYENYGPGAASTQRVNWVKKLSPQAIDQFTSLSFINSGNWIQRQPSC</sequence>
<dbReference type="GO" id="GO:0045490">
    <property type="term" value="P:pectin catabolic process"/>
    <property type="evidence" value="ECO:0000318"/>
    <property type="project" value="GO_Central"/>
</dbReference>
<dbReference type="PANTHER" id="PTHR31321">
    <property type="entry name" value="ACYL-COA THIOESTER HYDROLASE YBHC-RELATED"/>
    <property type="match status" value="1"/>
</dbReference>
<evidence type="ECO:0000256" key="1">
    <source>
        <dbReference type="ARBA" id="ARBA00004191"/>
    </source>
</evidence>
<dbReference type="STRING" id="3983.A0A2C9W3A7"/>
<dbReference type="Gene3D" id="2.160.20.10">
    <property type="entry name" value="Single-stranded right-handed beta-helix, Pectin lyase-like"/>
    <property type="match status" value="1"/>
</dbReference>
<reference evidence="12" key="1">
    <citation type="submission" date="2016-02" db="EMBL/GenBank/DDBJ databases">
        <title>WGS assembly of Manihot esculenta.</title>
        <authorList>
            <person name="Bredeson J.V."/>
            <person name="Prochnik S.E."/>
            <person name="Lyons J.B."/>
            <person name="Schmutz J."/>
            <person name="Grimwood J."/>
            <person name="Vrebalov J."/>
            <person name="Bart R.S."/>
            <person name="Amuge T."/>
            <person name="Ferguson M.E."/>
            <person name="Green R."/>
            <person name="Putnam N."/>
            <person name="Stites J."/>
            <person name="Rounsley S."/>
            <person name="Rokhsar D.S."/>
        </authorList>
    </citation>
    <scope>NUCLEOTIDE SEQUENCE [LARGE SCALE GENOMIC DNA]</scope>
    <source>
        <tissue evidence="12">Leaf</tissue>
    </source>
</reference>
<feature type="active site" evidence="9">
    <location>
        <position position="220"/>
    </location>
</feature>
<dbReference type="InterPro" id="IPR000070">
    <property type="entry name" value="Pectinesterase_cat"/>
</dbReference>